<dbReference type="EMBL" id="CAUYUJ010017403">
    <property type="protein sequence ID" value="CAK0874521.1"/>
    <property type="molecule type" value="Genomic_DNA"/>
</dbReference>
<gene>
    <name evidence="2" type="ORF">PCOR1329_LOCUS59396</name>
</gene>
<keyword evidence="3" id="KW-1185">Reference proteome</keyword>
<dbReference type="Proteomes" id="UP001189429">
    <property type="component" value="Unassembled WGS sequence"/>
</dbReference>
<keyword evidence="1" id="KW-0472">Membrane</keyword>
<accession>A0ABN9VRG4</accession>
<reference evidence="2" key="1">
    <citation type="submission" date="2023-10" db="EMBL/GenBank/DDBJ databases">
        <authorList>
            <person name="Chen Y."/>
            <person name="Shah S."/>
            <person name="Dougan E. K."/>
            <person name="Thang M."/>
            <person name="Chan C."/>
        </authorList>
    </citation>
    <scope>NUCLEOTIDE SEQUENCE [LARGE SCALE GENOMIC DNA]</scope>
</reference>
<organism evidence="2 3">
    <name type="scientific">Prorocentrum cordatum</name>
    <dbReference type="NCBI Taxonomy" id="2364126"/>
    <lineage>
        <taxon>Eukaryota</taxon>
        <taxon>Sar</taxon>
        <taxon>Alveolata</taxon>
        <taxon>Dinophyceae</taxon>
        <taxon>Prorocentrales</taxon>
        <taxon>Prorocentraceae</taxon>
        <taxon>Prorocentrum</taxon>
    </lineage>
</organism>
<evidence type="ECO:0000313" key="3">
    <source>
        <dbReference type="Proteomes" id="UP001189429"/>
    </source>
</evidence>
<keyword evidence="1" id="KW-1133">Transmembrane helix</keyword>
<evidence type="ECO:0000313" key="2">
    <source>
        <dbReference type="EMBL" id="CAK0874521.1"/>
    </source>
</evidence>
<comment type="caution">
    <text evidence="2">The sequence shown here is derived from an EMBL/GenBank/DDBJ whole genome shotgun (WGS) entry which is preliminary data.</text>
</comment>
<protein>
    <submittedName>
        <fullName evidence="2">Uncharacterized protein</fullName>
    </submittedName>
</protein>
<evidence type="ECO:0000256" key="1">
    <source>
        <dbReference type="SAM" id="Phobius"/>
    </source>
</evidence>
<feature type="transmembrane region" description="Helical" evidence="1">
    <location>
        <begin position="46"/>
        <end position="66"/>
    </location>
</feature>
<sequence>PSSNWLKTYVLITFINGTMGSIDIVQSMLIGNLPIIHYALPARLNLMHMVQLLVPGASFMGAYCGWQHFKKQQRVAAQAYHQQLQQQMMMLMEPGAVAAPAAAAAGRAAGDAGDGALPVPTGPPGVRGPLAPVAEEDEERLSRQRPVRLELGAVIFRPLSPALVRLGTVREQAERVVASLLE</sequence>
<keyword evidence="1" id="KW-0812">Transmembrane</keyword>
<feature type="non-terminal residue" evidence="2">
    <location>
        <position position="1"/>
    </location>
</feature>
<proteinExistence type="predicted"/>
<name>A0ABN9VRG4_9DINO</name>